<reference evidence="2" key="1">
    <citation type="submission" date="2022-02" db="EMBL/GenBank/DDBJ databases">
        <title>Atlantic sturgeon de novo genome assembly.</title>
        <authorList>
            <person name="Stock M."/>
            <person name="Klopp C."/>
            <person name="Guiguen Y."/>
            <person name="Cabau C."/>
            <person name="Parinello H."/>
            <person name="Santidrian Yebra-Pimentel E."/>
            <person name="Kuhl H."/>
            <person name="Dirks R.P."/>
            <person name="Guessner J."/>
            <person name="Wuertz S."/>
            <person name="Du K."/>
            <person name="Schartl M."/>
        </authorList>
    </citation>
    <scope>NUCLEOTIDE SEQUENCE</scope>
    <source>
        <strain evidence="2">STURGEONOMICS-FGT-2020</strain>
        <tissue evidence="2">Whole blood</tissue>
    </source>
</reference>
<organism evidence="2 3">
    <name type="scientific">Acipenser oxyrinchus oxyrinchus</name>
    <dbReference type="NCBI Taxonomy" id="40147"/>
    <lineage>
        <taxon>Eukaryota</taxon>
        <taxon>Metazoa</taxon>
        <taxon>Chordata</taxon>
        <taxon>Craniata</taxon>
        <taxon>Vertebrata</taxon>
        <taxon>Euteleostomi</taxon>
        <taxon>Actinopterygii</taxon>
        <taxon>Chondrostei</taxon>
        <taxon>Acipenseriformes</taxon>
        <taxon>Acipenseridae</taxon>
        <taxon>Acipenser</taxon>
    </lineage>
</organism>
<accession>A0AAD8GAD5</accession>
<dbReference type="Proteomes" id="UP001230051">
    <property type="component" value="Unassembled WGS sequence"/>
</dbReference>
<evidence type="ECO:0000313" key="2">
    <source>
        <dbReference type="EMBL" id="KAK1170709.1"/>
    </source>
</evidence>
<evidence type="ECO:0000313" key="3">
    <source>
        <dbReference type="Proteomes" id="UP001230051"/>
    </source>
</evidence>
<name>A0AAD8GAD5_ACIOX</name>
<gene>
    <name evidence="2" type="ORF">AOXY_G7630</name>
</gene>
<dbReference type="EMBL" id="JAGXEW010000006">
    <property type="protein sequence ID" value="KAK1170709.1"/>
    <property type="molecule type" value="Genomic_DNA"/>
</dbReference>
<sequence length="71" mass="7842">MDAFHKTRYTLCEALALIEDGENEFVDMAILLPIEDSSQITDEDSDKSNEEVEGNLSNLPGKILQAEVDVA</sequence>
<comment type="caution">
    <text evidence="2">The sequence shown here is derived from an EMBL/GenBank/DDBJ whole genome shotgun (WGS) entry which is preliminary data.</text>
</comment>
<feature type="region of interest" description="Disordered" evidence="1">
    <location>
        <begin position="37"/>
        <end position="58"/>
    </location>
</feature>
<evidence type="ECO:0000256" key="1">
    <source>
        <dbReference type="SAM" id="MobiDB-lite"/>
    </source>
</evidence>
<keyword evidence="3" id="KW-1185">Reference proteome</keyword>
<dbReference type="AlphaFoldDB" id="A0AAD8GAD5"/>
<proteinExistence type="predicted"/>
<protein>
    <submittedName>
        <fullName evidence="2">Uncharacterized protein</fullName>
    </submittedName>
</protein>